<keyword evidence="5" id="KW-0378">Hydrolase</keyword>
<comment type="similarity">
    <text evidence="1">Belongs to the HicA mRNA interferase family.</text>
</comment>
<proteinExistence type="inferred from homology"/>
<evidence type="ECO:0000313" key="8">
    <source>
        <dbReference type="EMBL" id="AFS60633.1"/>
    </source>
</evidence>
<dbReference type="Pfam" id="PF07927">
    <property type="entry name" value="HicA_toxin"/>
    <property type="match status" value="1"/>
</dbReference>
<name>J9ZXD3_BACS1</name>
<dbReference type="GO" id="GO:0004519">
    <property type="term" value="F:endonuclease activity"/>
    <property type="evidence" value="ECO:0007669"/>
    <property type="project" value="UniProtKB-KW"/>
</dbReference>
<evidence type="ECO:0000256" key="5">
    <source>
        <dbReference type="ARBA" id="ARBA00022801"/>
    </source>
</evidence>
<dbReference type="Gene3D" id="3.30.920.30">
    <property type="entry name" value="Hypothetical protein"/>
    <property type="match status" value="1"/>
</dbReference>
<protein>
    <submittedName>
        <fullName evidence="8">Putative toxin</fullName>
    </submittedName>
</protein>
<keyword evidence="2" id="KW-1277">Toxin-antitoxin system</keyword>
<reference evidence="8" key="1">
    <citation type="journal article" date="2012" name="Science">
        <title>Metagenome mining reveals polytheonamides as posttranslationally modified ribosomal peptides.</title>
        <authorList>
            <person name="Freeman M.F."/>
            <person name="Gurgui C."/>
            <person name="Helf M.J."/>
            <person name="Morinaka B.I."/>
            <person name="Uria A.R."/>
            <person name="Oldham N.J."/>
            <person name="Sahl H.G."/>
            <person name="Matsunaga S."/>
            <person name="Piel J."/>
        </authorList>
    </citation>
    <scope>NUCLEOTIDE SEQUENCE</scope>
</reference>
<keyword evidence="4" id="KW-0255">Endonuclease</keyword>
<evidence type="ECO:0000256" key="6">
    <source>
        <dbReference type="ARBA" id="ARBA00022884"/>
    </source>
</evidence>
<evidence type="ECO:0000256" key="4">
    <source>
        <dbReference type="ARBA" id="ARBA00022759"/>
    </source>
</evidence>
<accession>J9ZXD3</accession>
<evidence type="ECO:0000256" key="2">
    <source>
        <dbReference type="ARBA" id="ARBA00022649"/>
    </source>
</evidence>
<evidence type="ECO:0000256" key="1">
    <source>
        <dbReference type="ARBA" id="ARBA00006620"/>
    </source>
</evidence>
<dbReference type="GO" id="GO:0003729">
    <property type="term" value="F:mRNA binding"/>
    <property type="evidence" value="ECO:0007669"/>
    <property type="project" value="InterPro"/>
</dbReference>
<organism evidence="8">
    <name type="scientific">Bacterium symbiont subsp. Theonella swinhoei (strain pTSMAC1)</name>
    <dbReference type="NCBI Taxonomy" id="1221190"/>
    <lineage>
        <taxon>Bacteria</taxon>
    </lineage>
</organism>
<evidence type="ECO:0000256" key="3">
    <source>
        <dbReference type="ARBA" id="ARBA00022722"/>
    </source>
</evidence>
<dbReference type="AlphaFoldDB" id="J9ZXD3"/>
<dbReference type="EMBL" id="JX456532">
    <property type="protein sequence ID" value="AFS60633.1"/>
    <property type="molecule type" value="Genomic_DNA"/>
</dbReference>
<dbReference type="SUPFAM" id="SSF54786">
    <property type="entry name" value="YcfA/nrd intein domain"/>
    <property type="match status" value="1"/>
</dbReference>
<keyword evidence="6" id="KW-0694">RNA-binding</keyword>
<sequence>MTGNEFIRRLRRLGRQRGVRVEFVPERGKGSHGTLYYGERLTIVRNPRDELKTGTLYAMLAQLGLSRADL</sequence>
<keyword evidence="7" id="KW-0346">Stress response</keyword>
<dbReference type="InterPro" id="IPR012933">
    <property type="entry name" value="HicA_mRNA_interferase"/>
</dbReference>
<evidence type="ECO:0000256" key="7">
    <source>
        <dbReference type="ARBA" id="ARBA00023016"/>
    </source>
</evidence>
<dbReference type="GO" id="GO:0016787">
    <property type="term" value="F:hydrolase activity"/>
    <property type="evidence" value="ECO:0007669"/>
    <property type="project" value="UniProtKB-KW"/>
</dbReference>
<keyword evidence="3" id="KW-0540">Nuclease</keyword>
<dbReference type="InterPro" id="IPR038570">
    <property type="entry name" value="HicA_sf"/>
</dbReference>